<dbReference type="EMBL" id="BJCF01000013">
    <property type="protein sequence ID" value="GCL41841.1"/>
    <property type="molecule type" value="Genomic_DNA"/>
</dbReference>
<dbReference type="Proteomes" id="UP000299367">
    <property type="component" value="Unassembled WGS sequence"/>
</dbReference>
<gene>
    <name evidence="1" type="ORF">NIES80_15380</name>
</gene>
<evidence type="ECO:0000313" key="2">
    <source>
        <dbReference type="Proteomes" id="UP000299367"/>
    </source>
</evidence>
<name>A0A480AFI4_9CYAN</name>
<evidence type="ECO:0000313" key="1">
    <source>
        <dbReference type="EMBL" id="GCL41841.1"/>
    </source>
</evidence>
<reference evidence="2" key="1">
    <citation type="submission" date="2019-02" db="EMBL/GenBank/DDBJ databases">
        <title>Draft genome sequence of Dolichospermum planctonicum NIES-80.</title>
        <authorList>
            <person name="Yamaguchi H."/>
            <person name="Suzuki S."/>
            <person name="Kawachi M."/>
        </authorList>
    </citation>
    <scope>NUCLEOTIDE SEQUENCE [LARGE SCALE GENOMIC DNA]</scope>
    <source>
        <strain evidence="2">NIES-80</strain>
    </source>
</reference>
<organism evidence="1 2">
    <name type="scientific">Dolichospermum planctonicum</name>
    <dbReference type="NCBI Taxonomy" id="136072"/>
    <lineage>
        <taxon>Bacteria</taxon>
        <taxon>Bacillati</taxon>
        <taxon>Cyanobacteriota</taxon>
        <taxon>Cyanophyceae</taxon>
        <taxon>Nostocales</taxon>
        <taxon>Aphanizomenonaceae</taxon>
        <taxon>Dolichospermum</taxon>
    </lineage>
</organism>
<accession>A0A480AFI4</accession>
<evidence type="ECO:0008006" key="3">
    <source>
        <dbReference type="Google" id="ProtNLM"/>
    </source>
</evidence>
<dbReference type="AlphaFoldDB" id="A0A480AFI4"/>
<comment type="caution">
    <text evidence="1">The sequence shown here is derived from an EMBL/GenBank/DDBJ whole genome shotgun (WGS) entry which is preliminary data.</text>
</comment>
<protein>
    <recommendedName>
        <fullName evidence="3">Gas vesicle protein GvpV</fullName>
    </recommendedName>
</protein>
<proteinExistence type="predicted"/>
<sequence length="114" mass="13395">MLGNIQVFFMRNVRNPGIIRAKVSTMPRNQSDASSQLELYKMVTEKQRIQRELCYIKERTNVLQQRLDILNGQIEDTEKTIKKLRQPQPSATQNIVSPNTFVESNNYQTFEIEY</sequence>